<accession>A0A3S5CVC4</accession>
<evidence type="ECO:0000313" key="3">
    <source>
        <dbReference type="Proteomes" id="UP000784294"/>
    </source>
</evidence>
<organism evidence="2 3">
    <name type="scientific">Protopolystoma xenopodis</name>
    <dbReference type="NCBI Taxonomy" id="117903"/>
    <lineage>
        <taxon>Eukaryota</taxon>
        <taxon>Metazoa</taxon>
        <taxon>Spiralia</taxon>
        <taxon>Lophotrochozoa</taxon>
        <taxon>Platyhelminthes</taxon>
        <taxon>Monogenea</taxon>
        <taxon>Polyopisthocotylea</taxon>
        <taxon>Polystomatidea</taxon>
        <taxon>Polystomatidae</taxon>
        <taxon>Protopolystoma</taxon>
    </lineage>
</organism>
<gene>
    <name evidence="2" type="ORF">PXEA_LOCUS35527</name>
</gene>
<sequence length="213" mass="23891">MLSRLGPPIRETFNNVPSPLSDAGNHDNYHGRRLRTSLFSKTSAAKLANPEELDEEEEAEELGRHQEENEAKKELEHEEKLAQRPGATSDIVESSSSSLSSDAVLRHNHRHHHQPPAAAWSSGVRSKWRRRVDANAPAGLGARALTGKRSPMVARRNADILVFPASPTTSRKSTTRGFNWRRCPNTSSQSYESKLAQVEDEYFFCVYSIDCIR</sequence>
<feature type="compositionally biased region" description="Basic and acidic residues" evidence="1">
    <location>
        <begin position="61"/>
        <end position="82"/>
    </location>
</feature>
<feature type="compositionally biased region" description="Acidic residues" evidence="1">
    <location>
        <begin position="51"/>
        <end position="60"/>
    </location>
</feature>
<feature type="region of interest" description="Disordered" evidence="1">
    <location>
        <begin position="1"/>
        <end position="126"/>
    </location>
</feature>
<dbReference type="EMBL" id="CAAALY010272519">
    <property type="protein sequence ID" value="VEL42087.1"/>
    <property type="molecule type" value="Genomic_DNA"/>
</dbReference>
<proteinExistence type="predicted"/>
<dbReference type="AlphaFoldDB" id="A0A3S5CVC4"/>
<feature type="non-terminal residue" evidence="2">
    <location>
        <position position="213"/>
    </location>
</feature>
<reference evidence="2" key="1">
    <citation type="submission" date="2018-11" db="EMBL/GenBank/DDBJ databases">
        <authorList>
            <consortium name="Pathogen Informatics"/>
        </authorList>
    </citation>
    <scope>NUCLEOTIDE SEQUENCE</scope>
</reference>
<evidence type="ECO:0000256" key="1">
    <source>
        <dbReference type="SAM" id="MobiDB-lite"/>
    </source>
</evidence>
<comment type="caution">
    <text evidence="2">The sequence shown here is derived from an EMBL/GenBank/DDBJ whole genome shotgun (WGS) entry which is preliminary data.</text>
</comment>
<name>A0A3S5CVC4_9PLAT</name>
<protein>
    <submittedName>
        <fullName evidence="2">Uncharacterized protein</fullName>
    </submittedName>
</protein>
<keyword evidence="3" id="KW-1185">Reference proteome</keyword>
<dbReference type="Proteomes" id="UP000784294">
    <property type="component" value="Unassembled WGS sequence"/>
</dbReference>
<evidence type="ECO:0000313" key="2">
    <source>
        <dbReference type="EMBL" id="VEL42087.1"/>
    </source>
</evidence>